<accession>A0A8X6Y366</accession>
<evidence type="ECO:0000256" key="1">
    <source>
        <dbReference type="SAM" id="MobiDB-lite"/>
    </source>
</evidence>
<dbReference type="AlphaFoldDB" id="A0A8X6Y366"/>
<dbReference type="SMART" id="SM00595">
    <property type="entry name" value="MADF"/>
    <property type="match status" value="1"/>
</dbReference>
<feature type="domain" description="MADF" evidence="2">
    <location>
        <begin position="10"/>
        <end position="107"/>
    </location>
</feature>
<dbReference type="PANTHER" id="PTHR21505">
    <property type="entry name" value="MADF DOMAIN-CONTAINING PROTEIN-RELATED"/>
    <property type="match status" value="1"/>
</dbReference>
<feature type="compositionally biased region" description="Polar residues" evidence="1">
    <location>
        <begin position="195"/>
        <end position="206"/>
    </location>
</feature>
<comment type="caution">
    <text evidence="3">The sequence shown here is derived from an EMBL/GenBank/DDBJ whole genome shotgun (WGS) entry which is preliminary data.</text>
</comment>
<reference evidence="3" key="1">
    <citation type="submission" date="2020-08" db="EMBL/GenBank/DDBJ databases">
        <title>Multicomponent nature underlies the extraordinary mechanical properties of spider dragline silk.</title>
        <authorList>
            <person name="Kono N."/>
            <person name="Nakamura H."/>
            <person name="Mori M."/>
            <person name="Yoshida Y."/>
            <person name="Ohtoshi R."/>
            <person name="Malay A.D."/>
            <person name="Moran D.A.P."/>
            <person name="Tomita M."/>
            <person name="Numata K."/>
            <person name="Arakawa K."/>
        </authorList>
    </citation>
    <scope>NUCLEOTIDE SEQUENCE</scope>
</reference>
<evidence type="ECO:0000259" key="2">
    <source>
        <dbReference type="PROSITE" id="PS51029"/>
    </source>
</evidence>
<dbReference type="PANTHER" id="PTHR21505:SF12">
    <property type="entry name" value="MADF DOMAIN-CONTAINING PROTEIN-RELATED"/>
    <property type="match status" value="1"/>
</dbReference>
<dbReference type="PROSITE" id="PS51029">
    <property type="entry name" value="MADF"/>
    <property type="match status" value="1"/>
</dbReference>
<sequence>MKWGETETCRFVELYREQQCLWKVDNIHYRNKGMRLAAFQHIANEMSIEGLTPTDVKLKIKNLRGTYNQELTKIAKSTLTASSSNEIYIPNVKWFNIMDAFVRQIKEKRTSKDNLAKGNEIAIEDNEPEGIFPDNGSGTQQTAATVPENLSVNPSILKIHQSMQILQKSQIEPISTEVSAIGNHSSRKRRHEVFTSANQDSRQSTVSFNEQEDDEMDVFGKFVALSLKKLSIPSVMSAQSEILSVLTRYRLNDFQSTNSCSTSLSPSDSVAQPTLPCTLKNIVPKIEEMD</sequence>
<organism evidence="3 4">
    <name type="scientific">Trichonephila inaurata madagascariensis</name>
    <dbReference type="NCBI Taxonomy" id="2747483"/>
    <lineage>
        <taxon>Eukaryota</taxon>
        <taxon>Metazoa</taxon>
        <taxon>Ecdysozoa</taxon>
        <taxon>Arthropoda</taxon>
        <taxon>Chelicerata</taxon>
        <taxon>Arachnida</taxon>
        <taxon>Araneae</taxon>
        <taxon>Araneomorphae</taxon>
        <taxon>Entelegynae</taxon>
        <taxon>Araneoidea</taxon>
        <taxon>Nephilidae</taxon>
        <taxon>Trichonephila</taxon>
        <taxon>Trichonephila inaurata</taxon>
    </lineage>
</organism>
<evidence type="ECO:0000313" key="3">
    <source>
        <dbReference type="EMBL" id="GFY63555.1"/>
    </source>
</evidence>
<dbReference type="Pfam" id="PF10545">
    <property type="entry name" value="MADF_DNA_bdg"/>
    <property type="match status" value="1"/>
</dbReference>
<gene>
    <name evidence="3" type="primary">AVEN_69398_1</name>
    <name evidence="3" type="ORF">TNIN_69321</name>
</gene>
<evidence type="ECO:0000313" key="4">
    <source>
        <dbReference type="Proteomes" id="UP000886998"/>
    </source>
</evidence>
<dbReference type="EMBL" id="BMAV01014837">
    <property type="protein sequence ID" value="GFY63555.1"/>
    <property type="molecule type" value="Genomic_DNA"/>
</dbReference>
<dbReference type="InterPro" id="IPR006578">
    <property type="entry name" value="MADF-dom"/>
</dbReference>
<proteinExistence type="predicted"/>
<dbReference type="OrthoDB" id="6436507at2759"/>
<name>A0A8X6Y366_9ARAC</name>
<feature type="region of interest" description="Disordered" evidence="1">
    <location>
        <begin position="180"/>
        <end position="206"/>
    </location>
</feature>
<protein>
    <submittedName>
        <fullName evidence="3">MADF domain-containing protein</fullName>
    </submittedName>
</protein>
<keyword evidence="4" id="KW-1185">Reference proteome</keyword>
<dbReference type="Proteomes" id="UP000886998">
    <property type="component" value="Unassembled WGS sequence"/>
</dbReference>